<dbReference type="Proteomes" id="UP000435910">
    <property type="component" value="Unassembled WGS sequence"/>
</dbReference>
<dbReference type="EMBL" id="NILC01000021">
    <property type="protein sequence ID" value="TWL28777.1"/>
    <property type="molecule type" value="Genomic_DNA"/>
</dbReference>
<gene>
    <name evidence="1" type="ORF">CHCC16736_3379</name>
</gene>
<sequence length="44" mass="4909">MEFYGLFLNNLRPEIKSGAAAERRFFSSRYSGVHMSLPASSAIV</sequence>
<dbReference type="AlphaFoldDB" id="A0A8B5YDW2"/>
<proteinExistence type="predicted"/>
<accession>A0A8B5YDW2</accession>
<evidence type="ECO:0000313" key="2">
    <source>
        <dbReference type="Proteomes" id="UP000435910"/>
    </source>
</evidence>
<comment type="caution">
    <text evidence="1">The sequence shown here is derived from an EMBL/GenBank/DDBJ whole genome shotgun (WGS) entry which is preliminary data.</text>
</comment>
<name>A0A8B5YDW2_BACLI</name>
<evidence type="ECO:0000313" key="1">
    <source>
        <dbReference type="EMBL" id="TWL28777.1"/>
    </source>
</evidence>
<organism evidence="1 2">
    <name type="scientific">Bacillus licheniformis</name>
    <dbReference type="NCBI Taxonomy" id="1402"/>
    <lineage>
        <taxon>Bacteria</taxon>
        <taxon>Bacillati</taxon>
        <taxon>Bacillota</taxon>
        <taxon>Bacilli</taxon>
        <taxon>Bacillales</taxon>
        <taxon>Bacillaceae</taxon>
        <taxon>Bacillus</taxon>
    </lineage>
</organism>
<protein>
    <submittedName>
        <fullName evidence="1">Uncharacterized protein</fullName>
    </submittedName>
</protein>
<reference evidence="1 2" key="1">
    <citation type="submission" date="2019-06" db="EMBL/GenBank/DDBJ databases">
        <title>Genome sequence analysis of &gt;100 Bacillus licheniformis strains suggests intrinsic resistance to this species.</title>
        <authorList>
            <person name="Wels M."/>
            <person name="Siezen R.J."/>
            <person name="Johansen E."/>
            <person name="Stuer-Lauridsen B."/>
            <person name="Bjerre K."/>
            <person name="Nielsen B.K.K."/>
        </authorList>
    </citation>
    <scope>NUCLEOTIDE SEQUENCE [LARGE SCALE GENOMIC DNA]</scope>
    <source>
        <strain evidence="1 2">BAC-16736</strain>
    </source>
</reference>